<dbReference type="AlphaFoldDB" id="A0A931B639"/>
<protein>
    <submittedName>
        <fullName evidence="1">Uncharacterized protein</fullName>
    </submittedName>
</protein>
<gene>
    <name evidence="1" type="ORF">I2501_10920</name>
</gene>
<evidence type="ECO:0000313" key="2">
    <source>
        <dbReference type="Proteomes" id="UP000657385"/>
    </source>
</evidence>
<evidence type="ECO:0000313" key="1">
    <source>
        <dbReference type="EMBL" id="MBF9068543.1"/>
    </source>
</evidence>
<dbReference type="RefSeq" id="WP_196193726.1">
    <property type="nucleotide sequence ID" value="NZ_JADPRT010000004.1"/>
</dbReference>
<reference evidence="1" key="1">
    <citation type="submission" date="2020-11" db="EMBL/GenBank/DDBJ databases">
        <title>Isolation and identification of active actinomycetes.</title>
        <authorList>
            <person name="Yu B."/>
        </authorList>
    </citation>
    <scope>NUCLEOTIDE SEQUENCE</scope>
    <source>
        <strain evidence="1">NEAU-YB345</strain>
    </source>
</reference>
<comment type="caution">
    <text evidence="1">The sequence shown here is derived from an EMBL/GenBank/DDBJ whole genome shotgun (WGS) entry which is preliminary data.</text>
</comment>
<organism evidence="1 2">
    <name type="scientific">Streptacidiphilus fuscans</name>
    <dbReference type="NCBI Taxonomy" id="2789292"/>
    <lineage>
        <taxon>Bacteria</taxon>
        <taxon>Bacillati</taxon>
        <taxon>Actinomycetota</taxon>
        <taxon>Actinomycetes</taxon>
        <taxon>Kitasatosporales</taxon>
        <taxon>Streptomycetaceae</taxon>
        <taxon>Streptacidiphilus</taxon>
    </lineage>
</organism>
<sequence length="50" mass="5358">MSRSVEFDARSGLYRVAEDGEPLTDPDGRPLGFEDHQRAAEVAGHGGDDA</sequence>
<accession>A0A931B639</accession>
<dbReference type="Proteomes" id="UP000657385">
    <property type="component" value="Unassembled WGS sequence"/>
</dbReference>
<keyword evidence="2" id="KW-1185">Reference proteome</keyword>
<proteinExistence type="predicted"/>
<name>A0A931B639_9ACTN</name>
<dbReference type="EMBL" id="JADPRT010000004">
    <property type="protein sequence ID" value="MBF9068543.1"/>
    <property type="molecule type" value="Genomic_DNA"/>
</dbReference>